<reference evidence="1 2" key="2">
    <citation type="journal article" date="2022" name="Mol. Ecol. Resour.">
        <title>The genomes of chicory, endive, great burdock and yacon provide insights into Asteraceae paleo-polyploidization history and plant inulin production.</title>
        <authorList>
            <person name="Fan W."/>
            <person name="Wang S."/>
            <person name="Wang H."/>
            <person name="Wang A."/>
            <person name="Jiang F."/>
            <person name="Liu H."/>
            <person name="Zhao H."/>
            <person name="Xu D."/>
            <person name="Zhang Y."/>
        </authorList>
    </citation>
    <scope>NUCLEOTIDE SEQUENCE [LARGE SCALE GENOMIC DNA]</scope>
    <source>
        <strain evidence="2">cv. Niubang</strain>
    </source>
</reference>
<evidence type="ECO:0000313" key="2">
    <source>
        <dbReference type="Proteomes" id="UP001055879"/>
    </source>
</evidence>
<comment type="caution">
    <text evidence="1">The sequence shown here is derived from an EMBL/GenBank/DDBJ whole genome shotgun (WGS) entry which is preliminary data.</text>
</comment>
<name>A0ACB8ZJ80_ARCLA</name>
<sequence>MFACISDCVPLPLTLMASSSTSGRSAVVNYGSQEYPYPSHVNPAGFLSIKLSGESNYDVWQEQMMCLVYGFDMLGFIDGTLECPRENRDCYENKAINNETVMEAKYREWKRSDSLVKGWIFGSLSQDVMVTIAGLHTAHDVWVKLNTTYSTPAAVSTTTTNNKAGSQEYPYPSHVNPASFLSIKLSSEGDENNYDVWQEQMMCLVDGHDMLGFIDGTFTSPQEDGDPENKAKYREWKRSDTLVKGWIFGSVSEDVMDDVAGLQTAHDVWKKLNTTYCTPDSPTGSPTRDKDMAEYVPLHRALLIGDWEKAQEIFNKDKDAFTAKLSEIDEHALDIVVGTGRNFQLVENLLKEINPESLPTLVDSAQFNALHRAAIVGNTIAAKMVVEKNPHLLFMADEDEYLPIHRAIINSHKRTFQYLLVVSKQYIEFSQQDGYQSPFEGKNGVLLINEVISAGLFDVASKLIQEFPDMARKGDGINNNALSFITNKSDAYFSGTRYNFYQRFLYSHVPIEKNNLDDADKIQDIENQATNKTKFFTMPRRFCFIPVIQTIYIKFWKLALLQVPHIKRLHEDKVKHNAALMLLKCICEEVGKLNSFSGLSEHYGEAYTLAVQNDTPEAVEAIVGCFPRAIWVTRGDYRISQIAITNRCEKVYNFLVNQVDDKHLHRTSTDQNDNNLLHLAGQLAPIHKLNLVSGAALQMQRELQWFQEVKKFVLPTYEEKTNDKTETPMMVFRREHKELRKEGEEWMKKTADSYTITTALIITIAFAAAITVPGGNNGDTGKAIYATRASFIIFAVSDAISLFTSTTSLLLFLSILTARYREEDFLYRLPKRLILGLAMLFLSVTSMIIAFSAILYLLFGEGKPWILIPIAALTCLPIASFVTLQFPLLVELIDSTYGRGIFAKARNRRVK</sequence>
<accession>A0ACB8ZJ80</accession>
<evidence type="ECO:0000313" key="1">
    <source>
        <dbReference type="EMBL" id="KAI3697561.1"/>
    </source>
</evidence>
<dbReference type="Proteomes" id="UP001055879">
    <property type="component" value="Linkage Group LG10"/>
</dbReference>
<dbReference type="EMBL" id="CM042056">
    <property type="protein sequence ID" value="KAI3697561.1"/>
    <property type="molecule type" value="Genomic_DNA"/>
</dbReference>
<reference evidence="2" key="1">
    <citation type="journal article" date="2022" name="Mol. Ecol. Resour.">
        <title>The genomes of chicory, endive, great burdock and yacon provide insights into Asteraceae palaeo-polyploidization history and plant inulin production.</title>
        <authorList>
            <person name="Fan W."/>
            <person name="Wang S."/>
            <person name="Wang H."/>
            <person name="Wang A."/>
            <person name="Jiang F."/>
            <person name="Liu H."/>
            <person name="Zhao H."/>
            <person name="Xu D."/>
            <person name="Zhang Y."/>
        </authorList>
    </citation>
    <scope>NUCLEOTIDE SEQUENCE [LARGE SCALE GENOMIC DNA]</scope>
    <source>
        <strain evidence="2">cv. Niubang</strain>
    </source>
</reference>
<gene>
    <name evidence="1" type="ORF">L6452_30654</name>
</gene>
<keyword evidence="2" id="KW-1185">Reference proteome</keyword>
<protein>
    <submittedName>
        <fullName evidence="1">Uncharacterized protein</fullName>
    </submittedName>
</protein>
<organism evidence="1 2">
    <name type="scientific">Arctium lappa</name>
    <name type="common">Greater burdock</name>
    <name type="synonym">Lappa major</name>
    <dbReference type="NCBI Taxonomy" id="4217"/>
    <lineage>
        <taxon>Eukaryota</taxon>
        <taxon>Viridiplantae</taxon>
        <taxon>Streptophyta</taxon>
        <taxon>Embryophyta</taxon>
        <taxon>Tracheophyta</taxon>
        <taxon>Spermatophyta</taxon>
        <taxon>Magnoliopsida</taxon>
        <taxon>eudicotyledons</taxon>
        <taxon>Gunneridae</taxon>
        <taxon>Pentapetalae</taxon>
        <taxon>asterids</taxon>
        <taxon>campanulids</taxon>
        <taxon>Asterales</taxon>
        <taxon>Asteraceae</taxon>
        <taxon>Carduoideae</taxon>
        <taxon>Cardueae</taxon>
        <taxon>Arctiinae</taxon>
        <taxon>Arctium</taxon>
    </lineage>
</organism>
<proteinExistence type="predicted"/>